<proteinExistence type="inferred from homology"/>
<dbReference type="InterPro" id="IPR000515">
    <property type="entry name" value="MetI-like"/>
</dbReference>
<dbReference type="InterPro" id="IPR051393">
    <property type="entry name" value="ABC_transporter_permease"/>
</dbReference>
<dbReference type="CDD" id="cd06261">
    <property type="entry name" value="TM_PBP2"/>
    <property type="match status" value="1"/>
</dbReference>
<feature type="transmembrane region" description="Helical" evidence="7">
    <location>
        <begin position="103"/>
        <end position="124"/>
    </location>
</feature>
<dbReference type="RefSeq" id="WP_029193620.1">
    <property type="nucleotide sequence ID" value="NZ_JAMDMW010000133.1"/>
</dbReference>
<dbReference type="Proteomes" id="UP001527099">
    <property type="component" value="Unassembled WGS sequence"/>
</dbReference>
<keyword evidence="4 7" id="KW-0812">Transmembrane</keyword>
<evidence type="ECO:0000313" key="9">
    <source>
        <dbReference type="EMBL" id="MCY9693633.1"/>
    </source>
</evidence>
<evidence type="ECO:0000259" key="8">
    <source>
        <dbReference type="PROSITE" id="PS50928"/>
    </source>
</evidence>
<keyword evidence="6 7" id="KW-0472">Membrane</keyword>
<keyword evidence="5 7" id="KW-1133">Transmembrane helix</keyword>
<dbReference type="EMBL" id="JAMDMX010000038">
    <property type="protein sequence ID" value="MCY9693633.1"/>
    <property type="molecule type" value="Genomic_DNA"/>
</dbReference>
<evidence type="ECO:0000313" key="10">
    <source>
        <dbReference type="Proteomes" id="UP001527099"/>
    </source>
</evidence>
<sequence length="289" mass="33002">MRKNRSTFYLMVIPAVILFFTFHTFPVLMGVFYSFTNWNGLSQTYHLVGFKNYVNVFKDSNVYHAYWFTFKFAILTTIIVNIISLSVAMGLNSRIKLKNTFRAVYFLPNILSILIVGFIFNYFFSNILPDMFTKIGMSSMAFNILGRQEWAWVGIVIVTVWQATAFNIILYLAGLQTIPADLYEASSLDGAGKWKEFWHITFPMIAPFFTINMVLAMKSFLQAFDQIVALTQGGPAKATMSISYLIFTDGFQGGSFAYQSANAVLYFIVIVVISIIQLKILQRREMSLQ</sequence>
<comment type="caution">
    <text evidence="9">The sequence shown here is derived from an EMBL/GenBank/DDBJ whole genome shotgun (WGS) entry which is preliminary data.</text>
</comment>
<accession>A0ABT4GC17</accession>
<feature type="transmembrane region" description="Helical" evidence="7">
    <location>
        <begin position="7"/>
        <end position="35"/>
    </location>
</feature>
<evidence type="ECO:0000256" key="3">
    <source>
        <dbReference type="ARBA" id="ARBA00022475"/>
    </source>
</evidence>
<feature type="transmembrane region" description="Helical" evidence="7">
    <location>
        <begin position="65"/>
        <end position="91"/>
    </location>
</feature>
<evidence type="ECO:0000256" key="1">
    <source>
        <dbReference type="ARBA" id="ARBA00004651"/>
    </source>
</evidence>
<dbReference type="PANTHER" id="PTHR30193:SF37">
    <property type="entry name" value="INNER MEMBRANE ABC TRANSPORTER PERMEASE PROTEIN YCJO"/>
    <property type="match status" value="1"/>
</dbReference>
<dbReference type="PROSITE" id="PS50928">
    <property type="entry name" value="ABC_TM1"/>
    <property type="match status" value="1"/>
</dbReference>
<keyword evidence="2 7" id="KW-0813">Transport</keyword>
<feature type="transmembrane region" description="Helical" evidence="7">
    <location>
        <begin position="150"/>
        <end position="175"/>
    </location>
</feature>
<comment type="similarity">
    <text evidence="7">Belongs to the binding-protein-dependent transport system permease family.</text>
</comment>
<dbReference type="PANTHER" id="PTHR30193">
    <property type="entry name" value="ABC TRANSPORTER PERMEASE PROTEIN"/>
    <property type="match status" value="1"/>
</dbReference>
<dbReference type="InterPro" id="IPR035906">
    <property type="entry name" value="MetI-like_sf"/>
</dbReference>
<protein>
    <submittedName>
        <fullName evidence="9">Sugar ABC transporter permease</fullName>
    </submittedName>
</protein>
<evidence type="ECO:0000256" key="4">
    <source>
        <dbReference type="ARBA" id="ARBA00022692"/>
    </source>
</evidence>
<feature type="domain" description="ABC transmembrane type-1" evidence="8">
    <location>
        <begin position="66"/>
        <end position="277"/>
    </location>
</feature>
<reference evidence="9 10" key="1">
    <citation type="submission" date="2022-05" db="EMBL/GenBank/DDBJ databases">
        <title>Genome Sequencing of Bee-Associated Microbes.</title>
        <authorList>
            <person name="Dunlap C."/>
        </authorList>
    </citation>
    <scope>NUCLEOTIDE SEQUENCE [LARGE SCALE GENOMIC DNA]</scope>
    <source>
        <strain evidence="9 10">NRRL B-14421</strain>
    </source>
</reference>
<evidence type="ECO:0000256" key="5">
    <source>
        <dbReference type="ARBA" id="ARBA00022989"/>
    </source>
</evidence>
<comment type="subcellular location">
    <subcellularLocation>
        <location evidence="1 7">Cell membrane</location>
        <topology evidence="1 7">Multi-pass membrane protein</topology>
    </subcellularLocation>
</comment>
<evidence type="ECO:0000256" key="2">
    <source>
        <dbReference type="ARBA" id="ARBA00022448"/>
    </source>
</evidence>
<organism evidence="9 10">
    <name type="scientific">Paenibacillus alginolyticus</name>
    <dbReference type="NCBI Taxonomy" id="59839"/>
    <lineage>
        <taxon>Bacteria</taxon>
        <taxon>Bacillati</taxon>
        <taxon>Bacillota</taxon>
        <taxon>Bacilli</taxon>
        <taxon>Bacillales</taxon>
        <taxon>Paenibacillaceae</taxon>
        <taxon>Paenibacillus</taxon>
    </lineage>
</organism>
<keyword evidence="3" id="KW-1003">Cell membrane</keyword>
<feature type="transmembrane region" description="Helical" evidence="7">
    <location>
        <begin position="263"/>
        <end position="281"/>
    </location>
</feature>
<keyword evidence="10" id="KW-1185">Reference proteome</keyword>
<gene>
    <name evidence="9" type="ORF">M5X19_12100</name>
</gene>
<evidence type="ECO:0000256" key="7">
    <source>
        <dbReference type="RuleBase" id="RU363032"/>
    </source>
</evidence>
<name>A0ABT4GC17_9BACL</name>
<dbReference type="Gene3D" id="1.10.3720.10">
    <property type="entry name" value="MetI-like"/>
    <property type="match status" value="1"/>
</dbReference>
<evidence type="ECO:0000256" key="6">
    <source>
        <dbReference type="ARBA" id="ARBA00023136"/>
    </source>
</evidence>
<dbReference type="Pfam" id="PF00528">
    <property type="entry name" value="BPD_transp_1"/>
    <property type="match status" value="1"/>
</dbReference>
<feature type="transmembrane region" description="Helical" evidence="7">
    <location>
        <begin position="196"/>
        <end position="215"/>
    </location>
</feature>
<dbReference type="SUPFAM" id="SSF161098">
    <property type="entry name" value="MetI-like"/>
    <property type="match status" value="1"/>
</dbReference>